<dbReference type="Proteomes" id="UP001200034">
    <property type="component" value="Unassembled WGS sequence"/>
</dbReference>
<proteinExistence type="predicted"/>
<dbReference type="SMART" id="SM00697">
    <property type="entry name" value="DM8"/>
    <property type="match status" value="1"/>
</dbReference>
<dbReference type="PANTHER" id="PTHR20898">
    <property type="entry name" value="DAEDALUS ON 3-RELATED-RELATED"/>
    <property type="match status" value="1"/>
</dbReference>
<dbReference type="Pfam" id="PF06477">
    <property type="entry name" value="DUF1091"/>
    <property type="match status" value="1"/>
</dbReference>
<organism evidence="2 3">
    <name type="scientific">Drosophila rubida</name>
    <dbReference type="NCBI Taxonomy" id="30044"/>
    <lineage>
        <taxon>Eukaryota</taxon>
        <taxon>Metazoa</taxon>
        <taxon>Ecdysozoa</taxon>
        <taxon>Arthropoda</taxon>
        <taxon>Hexapoda</taxon>
        <taxon>Insecta</taxon>
        <taxon>Pterygota</taxon>
        <taxon>Neoptera</taxon>
        <taxon>Endopterygota</taxon>
        <taxon>Diptera</taxon>
        <taxon>Brachycera</taxon>
        <taxon>Muscomorpha</taxon>
        <taxon>Ephydroidea</taxon>
        <taxon>Drosophilidae</taxon>
        <taxon>Drosophila</taxon>
    </lineage>
</organism>
<sequence length="152" mass="18038">LKTLECDNYNVTYLRNLSVSLKDSQLNVNFNLISSLVAGLRVNMDFYSRKENINIYHIFYSYSFDACTLMSTMRSNLFKRWFASFFAYGNFKPDCPVPPSHYYIKNYNIKNLDIPTFLFPGYYRFVFNIIQNRKKEKRSDSIISCSVEIKMK</sequence>
<keyword evidence="3" id="KW-1185">Reference proteome</keyword>
<dbReference type="PANTHER" id="PTHR20898:SF0">
    <property type="entry name" value="DAEDALUS ON 3-RELATED"/>
    <property type="match status" value="1"/>
</dbReference>
<evidence type="ECO:0000313" key="3">
    <source>
        <dbReference type="Proteomes" id="UP001200034"/>
    </source>
</evidence>
<comment type="caution">
    <text evidence="2">The sequence shown here is derived from an EMBL/GenBank/DDBJ whole genome shotgun (WGS) entry which is preliminary data.</text>
</comment>
<dbReference type="AlphaFoldDB" id="A0AAD4PL14"/>
<name>A0AAD4PL14_9MUSC</name>
<gene>
    <name evidence="2" type="ORF">KR093_004720</name>
</gene>
<evidence type="ECO:0000313" key="2">
    <source>
        <dbReference type="EMBL" id="KAH8370703.1"/>
    </source>
</evidence>
<protein>
    <submittedName>
        <fullName evidence="2">Uncharacterized protein</fullName>
    </submittedName>
</protein>
<dbReference type="EMBL" id="JAJJHW010002585">
    <property type="protein sequence ID" value="KAH8370703.1"/>
    <property type="molecule type" value="Genomic_DNA"/>
</dbReference>
<dbReference type="Gene3D" id="2.70.220.10">
    <property type="entry name" value="Ganglioside GM2 activator"/>
    <property type="match status" value="1"/>
</dbReference>
<keyword evidence="1" id="KW-0732">Signal</keyword>
<dbReference type="InterPro" id="IPR036846">
    <property type="entry name" value="GM2-AP_sf"/>
</dbReference>
<accession>A0AAD4PL14</accession>
<dbReference type="InterPro" id="IPR010512">
    <property type="entry name" value="DUF1091"/>
</dbReference>
<reference evidence="2" key="1">
    <citation type="journal article" date="2021" name="Mol. Ecol. Resour.">
        <title>Phylogenomic analyses of the genus Drosophila reveals genomic signals of climate adaptation.</title>
        <authorList>
            <person name="Li F."/>
            <person name="Rane R.V."/>
            <person name="Luria V."/>
            <person name="Xiong Z."/>
            <person name="Chen J."/>
            <person name="Li Z."/>
            <person name="Catullo R.A."/>
            <person name="Griffin P.C."/>
            <person name="Schiffer M."/>
            <person name="Pearce S."/>
            <person name="Lee S.F."/>
            <person name="McElroy K."/>
            <person name="Stocker A."/>
            <person name="Shirriffs J."/>
            <person name="Cockerell F."/>
            <person name="Coppin C."/>
            <person name="Sgro C.M."/>
            <person name="Karger A."/>
            <person name="Cain J.W."/>
            <person name="Weber J.A."/>
            <person name="Santpere G."/>
            <person name="Kirschner M.W."/>
            <person name="Hoffmann A.A."/>
            <person name="Oakeshott J.G."/>
            <person name="Zhang G."/>
        </authorList>
    </citation>
    <scope>NUCLEOTIDE SEQUENCE</scope>
    <source>
        <strain evidence="2">BGI-SZ-2011g</strain>
    </source>
</reference>
<evidence type="ECO:0000256" key="1">
    <source>
        <dbReference type="ARBA" id="ARBA00022729"/>
    </source>
</evidence>
<feature type="non-terminal residue" evidence="2">
    <location>
        <position position="1"/>
    </location>
</feature>